<dbReference type="Pfam" id="PF10670">
    <property type="entry name" value="DUF4198"/>
    <property type="match status" value="1"/>
</dbReference>
<dbReference type="InterPro" id="IPR019613">
    <property type="entry name" value="DUF4198"/>
</dbReference>
<evidence type="ECO:0000256" key="1">
    <source>
        <dbReference type="SAM" id="SignalP"/>
    </source>
</evidence>
<reference evidence="3" key="1">
    <citation type="submission" date="2016-10" db="EMBL/GenBank/DDBJ databases">
        <authorList>
            <person name="Varghese N."/>
            <person name="Submissions S."/>
        </authorList>
    </citation>
    <scope>NUCLEOTIDE SEQUENCE [LARGE SCALE GENOMIC DNA]</scope>
    <source>
        <strain evidence="3">DSM 26922</strain>
    </source>
</reference>
<feature type="signal peptide" evidence="1">
    <location>
        <begin position="1"/>
        <end position="21"/>
    </location>
</feature>
<proteinExistence type="predicted"/>
<keyword evidence="1" id="KW-0732">Signal</keyword>
<evidence type="ECO:0000313" key="2">
    <source>
        <dbReference type="EMBL" id="SDW74469.1"/>
    </source>
</evidence>
<accession>A0A1H2W2Y5</accession>
<dbReference type="STRING" id="670155.SAMN04488001_1694"/>
<dbReference type="AlphaFoldDB" id="A0A1H2W2Y5"/>
<name>A0A1H2W2Y5_9RHOB</name>
<dbReference type="OrthoDB" id="581894at2"/>
<sequence>MLPRRFFTVVAVTLWASVAHAHEFWISPEAYVTQKDAKVQAQLRVGEKFGGASYAFNPNRFERFDLVTAERTQPVTGRLGDTPALNMSVADEGLVTIVHETSDNLLTYKGLEKFTKFAKHKDFEWAVQSHVDRGLPTERFTERYRRYAKSLVAVGHGQGADQEVGLKTEIVALNNPYTDPAGTFRVKVLMDGAPRADAQIELFDKAPDGEVKITLHRTDAQGVGSFEVLSGHEYLVDAVALLPLEEGDPATTPAWLSIWASLTFMVP</sequence>
<keyword evidence="3" id="KW-1185">Reference proteome</keyword>
<feature type="chain" id="PRO_5011530024" evidence="1">
    <location>
        <begin position="22"/>
        <end position="267"/>
    </location>
</feature>
<organism evidence="2 3">
    <name type="scientific">Litoreibacter albidus</name>
    <dbReference type="NCBI Taxonomy" id="670155"/>
    <lineage>
        <taxon>Bacteria</taxon>
        <taxon>Pseudomonadati</taxon>
        <taxon>Pseudomonadota</taxon>
        <taxon>Alphaproteobacteria</taxon>
        <taxon>Rhodobacterales</taxon>
        <taxon>Roseobacteraceae</taxon>
        <taxon>Litoreibacter</taxon>
    </lineage>
</organism>
<gene>
    <name evidence="2" type="ORF">SAMN04488001_1694</name>
</gene>
<dbReference type="Proteomes" id="UP000199441">
    <property type="component" value="Unassembled WGS sequence"/>
</dbReference>
<protein>
    <submittedName>
        <fullName evidence="2">Uncharacterized conserved protein, contains GH25 family domain</fullName>
    </submittedName>
</protein>
<dbReference type="RefSeq" id="WP_089946474.1">
    <property type="nucleotide sequence ID" value="NZ_FNOI01000002.1"/>
</dbReference>
<dbReference type="EMBL" id="FNOI01000002">
    <property type="protein sequence ID" value="SDW74469.1"/>
    <property type="molecule type" value="Genomic_DNA"/>
</dbReference>
<evidence type="ECO:0000313" key="3">
    <source>
        <dbReference type="Proteomes" id="UP000199441"/>
    </source>
</evidence>